<dbReference type="InterPro" id="IPR051159">
    <property type="entry name" value="Hexapeptide_acetyltransf"/>
</dbReference>
<comment type="caution">
    <text evidence="4">The sequence shown here is derived from an EMBL/GenBank/DDBJ whole genome shotgun (WGS) entry which is preliminary data.</text>
</comment>
<dbReference type="Proteomes" id="UP000460950">
    <property type="component" value="Unassembled WGS sequence"/>
</dbReference>
<reference evidence="5 6" key="1">
    <citation type="submission" date="2018-08" db="EMBL/GenBank/DDBJ databases">
        <title>A genome reference for cultivated species of the human gut microbiota.</title>
        <authorList>
            <person name="Zou Y."/>
            <person name="Xue W."/>
            <person name="Luo G."/>
        </authorList>
    </citation>
    <scope>NUCLEOTIDE SEQUENCE [LARGE SCALE GENOMIC DNA]</scope>
    <source>
        <strain evidence="5 6">AF12-25</strain>
    </source>
</reference>
<dbReference type="EMBL" id="VULU01000011">
    <property type="protein sequence ID" value="MSS48300.1"/>
    <property type="molecule type" value="Genomic_DNA"/>
</dbReference>
<evidence type="ECO:0000256" key="1">
    <source>
        <dbReference type="ARBA" id="ARBA00007274"/>
    </source>
</evidence>
<dbReference type="RefSeq" id="WP_117709533.1">
    <property type="nucleotide sequence ID" value="NZ_JABDSB010000070.1"/>
</dbReference>
<evidence type="ECO:0000313" key="7">
    <source>
        <dbReference type="Proteomes" id="UP000460950"/>
    </source>
</evidence>
<dbReference type="GO" id="GO:0005829">
    <property type="term" value="C:cytosol"/>
    <property type="evidence" value="ECO:0007669"/>
    <property type="project" value="TreeGrafter"/>
</dbReference>
<accession>A0A413BWY6</accession>
<dbReference type="PANTHER" id="PTHR23416:SF23">
    <property type="entry name" value="ACETYLTRANSFERASE C18B11.09C-RELATED"/>
    <property type="match status" value="1"/>
</dbReference>
<dbReference type="Proteomes" id="UP000285469">
    <property type="component" value="Unassembled WGS sequence"/>
</dbReference>
<gene>
    <name evidence="5" type="ORF">DWV70_15830</name>
    <name evidence="4" type="ORF">FYJ30_08220</name>
    <name evidence="3" type="ORF">L4X52_18385</name>
</gene>
<reference evidence="3" key="3">
    <citation type="submission" date="2022-01" db="EMBL/GenBank/DDBJ databases">
        <authorList>
            <person name="Mingchao X."/>
        </authorList>
    </citation>
    <scope>NUCLEOTIDE SEQUENCE</scope>
    <source>
        <strain evidence="3">Bv4372</strain>
    </source>
</reference>
<dbReference type="Gene3D" id="2.160.10.10">
    <property type="entry name" value="Hexapeptide repeat proteins"/>
    <property type="match status" value="1"/>
</dbReference>
<organism evidence="4 7">
    <name type="scientific">Phocaeicola vulgatus</name>
    <name type="common">Bacteroides vulgatus</name>
    <dbReference type="NCBI Taxonomy" id="821"/>
    <lineage>
        <taxon>Bacteria</taxon>
        <taxon>Pseudomonadati</taxon>
        <taxon>Bacteroidota</taxon>
        <taxon>Bacteroidia</taxon>
        <taxon>Bacteroidales</taxon>
        <taxon>Bacteroidaceae</taxon>
        <taxon>Phocaeicola</taxon>
    </lineage>
</organism>
<evidence type="ECO:0000256" key="2">
    <source>
        <dbReference type="ARBA" id="ARBA00022679"/>
    </source>
</evidence>
<dbReference type="Pfam" id="PF14602">
    <property type="entry name" value="Hexapep_2"/>
    <property type="match status" value="1"/>
</dbReference>
<dbReference type="AlphaFoldDB" id="A0A413BWY6"/>
<evidence type="ECO:0000313" key="6">
    <source>
        <dbReference type="Proteomes" id="UP000285469"/>
    </source>
</evidence>
<comment type="similarity">
    <text evidence="1">Belongs to the transferase hexapeptide repeat family.</text>
</comment>
<evidence type="ECO:0000313" key="5">
    <source>
        <dbReference type="EMBL" id="RGW46058.1"/>
    </source>
</evidence>
<dbReference type="PANTHER" id="PTHR23416">
    <property type="entry name" value="SIALIC ACID SYNTHASE-RELATED"/>
    <property type="match status" value="1"/>
</dbReference>
<dbReference type="SUPFAM" id="SSF51161">
    <property type="entry name" value="Trimeric LpxA-like enzymes"/>
    <property type="match status" value="1"/>
</dbReference>
<dbReference type="CDD" id="cd04647">
    <property type="entry name" value="LbH_MAT_like"/>
    <property type="match status" value="1"/>
</dbReference>
<proteinExistence type="inferred from homology"/>
<dbReference type="InterPro" id="IPR011004">
    <property type="entry name" value="Trimer_LpxA-like_sf"/>
</dbReference>
<dbReference type="EMBL" id="JAKKWZ010000046">
    <property type="protein sequence ID" value="MCG0341927.1"/>
    <property type="molecule type" value="Genomic_DNA"/>
</dbReference>
<reference evidence="4 7" key="2">
    <citation type="submission" date="2019-09" db="EMBL/GenBank/DDBJ databases">
        <title>In-depth cultivation of the pig gut microbiome towards novel bacterial diversity and tailored functional studies.</title>
        <authorList>
            <person name="Wylensek D."/>
            <person name="Hitch T.C.A."/>
            <person name="Clavel T."/>
        </authorList>
    </citation>
    <scope>NUCLEOTIDE SEQUENCE [LARGE SCALE GENOMIC DNA]</scope>
    <source>
        <strain evidence="4 7">WCA-389-WT-3C</strain>
    </source>
</reference>
<evidence type="ECO:0000313" key="3">
    <source>
        <dbReference type="EMBL" id="MCG0341927.1"/>
    </source>
</evidence>
<dbReference type="GO" id="GO:0008374">
    <property type="term" value="F:O-acyltransferase activity"/>
    <property type="evidence" value="ECO:0007669"/>
    <property type="project" value="TreeGrafter"/>
</dbReference>
<keyword evidence="4" id="KW-0012">Acyltransferase</keyword>
<dbReference type="InterPro" id="IPR001451">
    <property type="entry name" value="Hexapep"/>
</dbReference>
<dbReference type="Proteomes" id="UP001201179">
    <property type="component" value="Unassembled WGS sequence"/>
</dbReference>
<protein>
    <submittedName>
        <fullName evidence="4">Acyltransferase</fullName>
    </submittedName>
</protein>
<sequence>MKKLLSFFVLFFPWKLKRFLLINIWKYEIHPKAKIGLSYIYPEHLIMEEGAYIGHLNVAIHLELIHMGKNCTISQKNWITGFPMADKSNFQDFPNRKPYLIMGKDSAITKQHLIDCTDTVTIGELTSIGGYGTQILSHSTSLQHNKQSCAPITIGHHCFVGTRSIILPGSILPNQAVLGAGAVLKKQFTESFSLYGGVPAKFIKKMDENYAFFHRTYRPK</sequence>
<dbReference type="EMBL" id="QSAI01000032">
    <property type="protein sequence ID" value="RGW46058.1"/>
    <property type="molecule type" value="Genomic_DNA"/>
</dbReference>
<keyword evidence="2 4" id="KW-0808">Transferase</keyword>
<evidence type="ECO:0000313" key="4">
    <source>
        <dbReference type="EMBL" id="MSS48300.1"/>
    </source>
</evidence>
<name>A0A413BWY6_PHOVU</name>